<dbReference type="SUPFAM" id="SSF89009">
    <property type="entry name" value="GAT-like domain"/>
    <property type="match status" value="1"/>
</dbReference>
<feature type="region of interest" description="Disordered" evidence="2">
    <location>
        <begin position="234"/>
        <end position="416"/>
    </location>
</feature>
<dbReference type="RefSeq" id="XP_064675208.1">
    <property type="nucleotide sequence ID" value="XM_064809952.1"/>
</dbReference>
<reference evidence="4" key="1">
    <citation type="journal article" date="2023" name="Mol. Phylogenet. Evol.">
        <title>Genome-scale phylogeny and comparative genomics of the fungal order Sordariales.</title>
        <authorList>
            <person name="Hensen N."/>
            <person name="Bonometti L."/>
            <person name="Westerberg I."/>
            <person name="Brannstrom I.O."/>
            <person name="Guillou S."/>
            <person name="Cros-Aarteil S."/>
            <person name="Calhoun S."/>
            <person name="Haridas S."/>
            <person name="Kuo A."/>
            <person name="Mondo S."/>
            <person name="Pangilinan J."/>
            <person name="Riley R."/>
            <person name="LaButti K."/>
            <person name="Andreopoulos B."/>
            <person name="Lipzen A."/>
            <person name="Chen C."/>
            <person name="Yan M."/>
            <person name="Daum C."/>
            <person name="Ng V."/>
            <person name="Clum A."/>
            <person name="Steindorff A."/>
            <person name="Ohm R.A."/>
            <person name="Martin F."/>
            <person name="Silar P."/>
            <person name="Natvig D.O."/>
            <person name="Lalanne C."/>
            <person name="Gautier V."/>
            <person name="Ament-Velasquez S.L."/>
            <person name="Kruys A."/>
            <person name="Hutchinson M.I."/>
            <person name="Powell A.J."/>
            <person name="Barry K."/>
            <person name="Miller A.N."/>
            <person name="Grigoriev I.V."/>
            <person name="Debuchy R."/>
            <person name="Gladieux P."/>
            <person name="Hiltunen Thoren M."/>
            <person name="Johannesson H."/>
        </authorList>
    </citation>
    <scope>NUCLEOTIDE SEQUENCE</scope>
    <source>
        <strain evidence="4">CBS 508.74</strain>
    </source>
</reference>
<sequence length="416" mass="45466">MTRDYWTKPQCQYNAIMLIRILTDNPGPGFTRNLDKKFVDTTKELLRSGRDASVRQILMETLDAFENTKSQDEGLKLMIEMWKKEKEKAYKAYGGIVPVAPVAGTWPAPAFHPNQFQQFQAPIPHRGTRGTTQSSRRLPDPVELANRLEEARTSAKLLEQVLASTPPSEVLSNELVKEFSDRCSSASRSIQGYMTAENPSPDNDTMESLIDTNEQLQQALNHHHRAVLQARKQLGMTSDSRSSSSNHRTSQQRQPTQPSLNRPVPPIPSSEQAGFRQGTSSSNGNGKGKAALDPYHSSSGPAAAIAGPSRSASATPHRDHDRAGRDTDDDDDDNQDPFRDPPNVSSSSRGAGGDDDGPPRLSFEPYHPGFTGASSSTAQPRAEPVTPVSDDGESDRYAATPKRADGGSGQGHVYRY</sequence>
<dbReference type="AlphaFoldDB" id="A0AAN6YXY1"/>
<dbReference type="EMBL" id="MU853332">
    <property type="protein sequence ID" value="KAK4117638.1"/>
    <property type="molecule type" value="Genomic_DNA"/>
</dbReference>
<keyword evidence="5" id="KW-1185">Reference proteome</keyword>
<feature type="domain" description="GAT" evidence="3">
    <location>
        <begin position="139"/>
        <end position="228"/>
    </location>
</feature>
<evidence type="ECO:0000313" key="5">
    <source>
        <dbReference type="Proteomes" id="UP001302812"/>
    </source>
</evidence>
<dbReference type="Pfam" id="PF03127">
    <property type="entry name" value="GAT"/>
    <property type="match status" value="1"/>
</dbReference>
<dbReference type="PROSITE" id="PS50909">
    <property type="entry name" value="GAT"/>
    <property type="match status" value="1"/>
</dbReference>
<feature type="compositionally biased region" description="Basic and acidic residues" evidence="2">
    <location>
        <begin position="316"/>
        <end position="326"/>
    </location>
</feature>
<dbReference type="CDD" id="cd21383">
    <property type="entry name" value="GAT_GGA_Tom1-like"/>
    <property type="match status" value="1"/>
</dbReference>
<evidence type="ECO:0000259" key="3">
    <source>
        <dbReference type="PROSITE" id="PS50909"/>
    </source>
</evidence>
<evidence type="ECO:0000256" key="2">
    <source>
        <dbReference type="SAM" id="MobiDB-lite"/>
    </source>
</evidence>
<proteinExistence type="predicted"/>
<dbReference type="GeneID" id="89934076"/>
<comment type="caution">
    <text evidence="4">The sequence shown here is derived from an EMBL/GenBank/DDBJ whole genome shotgun (WGS) entry which is preliminary data.</text>
</comment>
<feature type="compositionally biased region" description="Low complexity" evidence="2">
    <location>
        <begin position="238"/>
        <end position="254"/>
    </location>
</feature>
<reference evidence="4" key="2">
    <citation type="submission" date="2023-05" db="EMBL/GenBank/DDBJ databases">
        <authorList>
            <consortium name="Lawrence Berkeley National Laboratory"/>
            <person name="Steindorff A."/>
            <person name="Hensen N."/>
            <person name="Bonometti L."/>
            <person name="Westerberg I."/>
            <person name="Brannstrom I.O."/>
            <person name="Guillou S."/>
            <person name="Cros-Aarteil S."/>
            <person name="Calhoun S."/>
            <person name="Haridas S."/>
            <person name="Kuo A."/>
            <person name="Mondo S."/>
            <person name="Pangilinan J."/>
            <person name="Riley R."/>
            <person name="Labutti K."/>
            <person name="Andreopoulos B."/>
            <person name="Lipzen A."/>
            <person name="Chen C."/>
            <person name="Yanf M."/>
            <person name="Daum C."/>
            <person name="Ng V."/>
            <person name="Clum A."/>
            <person name="Ohm R."/>
            <person name="Martin F."/>
            <person name="Silar P."/>
            <person name="Natvig D."/>
            <person name="Lalanne C."/>
            <person name="Gautier V."/>
            <person name="Ament-Velasquez S.L."/>
            <person name="Kruys A."/>
            <person name="Hutchinson M.I."/>
            <person name="Powell A.J."/>
            <person name="Barry K."/>
            <person name="Miller A.N."/>
            <person name="Grigoriev I.V."/>
            <person name="Debuchy R."/>
            <person name="Gladieux P."/>
            <person name="Thoren M.H."/>
            <person name="Johannesson H."/>
        </authorList>
    </citation>
    <scope>NUCLEOTIDE SEQUENCE</scope>
    <source>
        <strain evidence="4">CBS 508.74</strain>
    </source>
</reference>
<feature type="coiled-coil region" evidence="1">
    <location>
        <begin position="206"/>
        <end position="233"/>
    </location>
</feature>
<keyword evidence="1" id="KW-0175">Coiled coil</keyword>
<accession>A0AAN6YXY1</accession>
<feature type="compositionally biased region" description="Low complexity" evidence="2">
    <location>
        <begin position="280"/>
        <end position="314"/>
    </location>
</feature>
<dbReference type="InterPro" id="IPR038425">
    <property type="entry name" value="GAT_sf"/>
</dbReference>
<dbReference type="GO" id="GO:0043130">
    <property type="term" value="F:ubiquitin binding"/>
    <property type="evidence" value="ECO:0007669"/>
    <property type="project" value="InterPro"/>
</dbReference>
<dbReference type="GO" id="GO:0035091">
    <property type="term" value="F:phosphatidylinositol binding"/>
    <property type="evidence" value="ECO:0007669"/>
    <property type="project" value="InterPro"/>
</dbReference>
<protein>
    <submittedName>
        <fullName evidence="4">GAT-like domain-containing protein</fullName>
    </submittedName>
</protein>
<dbReference type="Gene3D" id="1.20.58.160">
    <property type="match status" value="1"/>
</dbReference>
<organism evidence="4 5">
    <name type="scientific">Canariomyces notabilis</name>
    <dbReference type="NCBI Taxonomy" id="2074819"/>
    <lineage>
        <taxon>Eukaryota</taxon>
        <taxon>Fungi</taxon>
        <taxon>Dikarya</taxon>
        <taxon>Ascomycota</taxon>
        <taxon>Pezizomycotina</taxon>
        <taxon>Sordariomycetes</taxon>
        <taxon>Sordariomycetidae</taxon>
        <taxon>Sordariales</taxon>
        <taxon>Chaetomiaceae</taxon>
        <taxon>Canariomyces</taxon>
    </lineage>
</organism>
<dbReference type="InterPro" id="IPR004152">
    <property type="entry name" value="GAT_dom"/>
</dbReference>
<evidence type="ECO:0000313" key="4">
    <source>
        <dbReference type="EMBL" id="KAK4117638.1"/>
    </source>
</evidence>
<dbReference type="Proteomes" id="UP001302812">
    <property type="component" value="Unassembled WGS sequence"/>
</dbReference>
<evidence type="ECO:0000256" key="1">
    <source>
        <dbReference type="SAM" id="Coils"/>
    </source>
</evidence>
<gene>
    <name evidence="4" type="ORF">N656DRAFT_52407</name>
</gene>
<name>A0AAN6YXY1_9PEZI</name>